<dbReference type="PANTHER" id="PTHR42977:SF3">
    <property type="entry name" value="AB HYDROLASE-1 DOMAIN-CONTAINING PROTEIN"/>
    <property type="match status" value="1"/>
</dbReference>
<dbReference type="GO" id="GO:0004301">
    <property type="term" value="F:epoxide hydrolase activity"/>
    <property type="evidence" value="ECO:0007669"/>
    <property type="project" value="TreeGrafter"/>
</dbReference>
<dbReference type="eggNOG" id="COG2267">
    <property type="taxonomic scope" value="Bacteria"/>
</dbReference>
<sequence>MATSTLKKQEPTHHRTATVNGRKVFYREAGDPSSPTIVLLHGLPTSSQMFRELIPTLADQFHLIAPDYIGFGHSEAPSRQEFTYTFDNLAAHVRGLLAQLGVRSYILYMQDYGGPIGFRLFAENPEQVEGFIIQNANAYFEGVGDLPKQALGPLWNNRNAETEKPAKEFLSLPSTKFHWTVGAKNEENINPDNWVLDQALLDRPGTQTYQIDLLENYKTNVASYESWQAAFRAHQPGTLIVWGKKDPFFIPAGAEAYLRDLPNAKLVWLDAGHFVLDENLRTVASEIKTTFAV</sequence>
<dbReference type="STRING" id="240015.ACP_0444"/>
<organism evidence="3 4">
    <name type="scientific">Acidobacterium capsulatum (strain ATCC 51196 / DSM 11244 / BCRC 80197 / JCM 7670 / NBRC 15755 / NCIMB 13165 / 161)</name>
    <dbReference type="NCBI Taxonomy" id="240015"/>
    <lineage>
        <taxon>Bacteria</taxon>
        <taxon>Pseudomonadati</taxon>
        <taxon>Acidobacteriota</taxon>
        <taxon>Terriglobia</taxon>
        <taxon>Terriglobales</taxon>
        <taxon>Acidobacteriaceae</taxon>
        <taxon>Acidobacterium</taxon>
    </lineage>
</organism>
<dbReference type="AlphaFoldDB" id="C1F0U7"/>
<dbReference type="OrthoDB" id="9797695at2"/>
<gene>
    <name evidence="3" type="ordered locus">ACP_0444</name>
</gene>
<dbReference type="Gene3D" id="3.40.50.1820">
    <property type="entry name" value="alpha/beta hydrolase"/>
    <property type="match status" value="1"/>
</dbReference>
<dbReference type="InterPro" id="IPR051340">
    <property type="entry name" value="Haloalkane_dehalogenase"/>
</dbReference>
<proteinExistence type="predicted"/>
<name>C1F0U7_ACIC5</name>
<dbReference type="InterPro" id="IPR029058">
    <property type="entry name" value="AB_hydrolase_fold"/>
</dbReference>
<keyword evidence="4" id="KW-1185">Reference proteome</keyword>
<accession>C1F0U7</accession>
<dbReference type="Pfam" id="PF00561">
    <property type="entry name" value="Abhydrolase_1"/>
    <property type="match status" value="1"/>
</dbReference>
<evidence type="ECO:0000313" key="4">
    <source>
        <dbReference type="Proteomes" id="UP000002207"/>
    </source>
</evidence>
<dbReference type="RefSeq" id="WP_012680838.1">
    <property type="nucleotide sequence ID" value="NC_012483.1"/>
</dbReference>
<dbReference type="SUPFAM" id="SSF53474">
    <property type="entry name" value="alpha/beta-Hydrolases"/>
    <property type="match status" value="1"/>
</dbReference>
<evidence type="ECO:0000259" key="2">
    <source>
        <dbReference type="Pfam" id="PF00561"/>
    </source>
</evidence>
<dbReference type="Proteomes" id="UP000002207">
    <property type="component" value="Chromosome"/>
</dbReference>
<dbReference type="InParanoid" id="C1F0U7"/>
<keyword evidence="1 3" id="KW-0378">Hydrolase</keyword>
<dbReference type="KEGG" id="aca:ACP_0444"/>
<dbReference type="EMBL" id="CP001472">
    <property type="protein sequence ID" value="ACO32202.1"/>
    <property type="molecule type" value="Genomic_DNA"/>
</dbReference>
<dbReference type="HOGENOM" id="CLU_020336_35_0_0"/>
<dbReference type="PANTHER" id="PTHR42977">
    <property type="entry name" value="HYDROLASE-RELATED"/>
    <property type="match status" value="1"/>
</dbReference>
<evidence type="ECO:0000256" key="1">
    <source>
        <dbReference type="ARBA" id="ARBA00022801"/>
    </source>
</evidence>
<evidence type="ECO:0000313" key="3">
    <source>
        <dbReference type="EMBL" id="ACO32202.1"/>
    </source>
</evidence>
<protein>
    <submittedName>
        <fullName evidence="3">Hydrolase, alpha/beta fold family</fullName>
    </submittedName>
</protein>
<feature type="domain" description="AB hydrolase-1" evidence="2">
    <location>
        <begin position="35"/>
        <end position="279"/>
    </location>
</feature>
<reference evidence="3 4" key="1">
    <citation type="journal article" date="2009" name="Appl. Environ. Microbiol.">
        <title>Three genomes from the phylum Acidobacteria provide insight into the lifestyles of these microorganisms in soils.</title>
        <authorList>
            <person name="Ward N.L."/>
            <person name="Challacombe J.F."/>
            <person name="Janssen P.H."/>
            <person name="Henrissat B."/>
            <person name="Coutinho P.M."/>
            <person name="Wu M."/>
            <person name="Xie G."/>
            <person name="Haft D.H."/>
            <person name="Sait M."/>
            <person name="Badger J."/>
            <person name="Barabote R.D."/>
            <person name="Bradley B."/>
            <person name="Brettin T.S."/>
            <person name="Brinkac L.M."/>
            <person name="Bruce D."/>
            <person name="Creasy T."/>
            <person name="Daugherty S.C."/>
            <person name="Davidsen T.M."/>
            <person name="DeBoy R.T."/>
            <person name="Detter J.C."/>
            <person name="Dodson R.J."/>
            <person name="Durkin A.S."/>
            <person name="Ganapathy A."/>
            <person name="Gwinn-Giglio M."/>
            <person name="Han C.S."/>
            <person name="Khouri H."/>
            <person name="Kiss H."/>
            <person name="Kothari S.P."/>
            <person name="Madupu R."/>
            <person name="Nelson K.E."/>
            <person name="Nelson W.C."/>
            <person name="Paulsen I."/>
            <person name="Penn K."/>
            <person name="Ren Q."/>
            <person name="Rosovitz M.J."/>
            <person name="Selengut J.D."/>
            <person name="Shrivastava S."/>
            <person name="Sullivan S.A."/>
            <person name="Tapia R."/>
            <person name="Thompson L.S."/>
            <person name="Watkins K.L."/>
            <person name="Yang Q."/>
            <person name="Yu C."/>
            <person name="Zafar N."/>
            <person name="Zhou L."/>
            <person name="Kuske C.R."/>
        </authorList>
    </citation>
    <scope>NUCLEOTIDE SEQUENCE [LARGE SCALE GENOMIC DNA]</scope>
    <source>
        <strain evidence="4">ATCC 51196 / DSM 11244 / BCRC 80197 / JCM 7670 / NBRC 15755 / NCIMB 13165 / 161</strain>
    </source>
</reference>
<dbReference type="InterPro" id="IPR000073">
    <property type="entry name" value="AB_hydrolase_1"/>
</dbReference>
<dbReference type="FunCoup" id="C1F0U7">
    <property type="interactions" value="411"/>
</dbReference>